<keyword evidence="2" id="KW-0540">Nuclease</keyword>
<evidence type="ECO:0000259" key="1">
    <source>
        <dbReference type="Pfam" id="PF13391"/>
    </source>
</evidence>
<name>A0A840V175_9BACT</name>
<dbReference type="Proteomes" id="UP000539642">
    <property type="component" value="Unassembled WGS sequence"/>
</dbReference>
<accession>A0A840V175</accession>
<dbReference type="GO" id="GO:0004519">
    <property type="term" value="F:endonuclease activity"/>
    <property type="evidence" value="ECO:0007669"/>
    <property type="project" value="UniProtKB-KW"/>
</dbReference>
<evidence type="ECO:0000313" key="3">
    <source>
        <dbReference type="Proteomes" id="UP000539642"/>
    </source>
</evidence>
<protein>
    <submittedName>
        <fullName evidence="2">Putative restriction endonuclease</fullName>
    </submittedName>
</protein>
<evidence type="ECO:0000313" key="2">
    <source>
        <dbReference type="EMBL" id="MBB5349424.1"/>
    </source>
</evidence>
<reference evidence="2 3" key="1">
    <citation type="submission" date="2020-08" db="EMBL/GenBank/DDBJ databases">
        <title>Genomic Encyclopedia of Type Strains, Phase IV (KMG-IV): sequencing the most valuable type-strain genomes for metagenomic binning, comparative biology and taxonomic classification.</title>
        <authorList>
            <person name="Goeker M."/>
        </authorList>
    </citation>
    <scope>NUCLEOTIDE SEQUENCE [LARGE SCALE GENOMIC DNA]</scope>
    <source>
        <strain evidence="2 3">DSM 28570</strain>
    </source>
</reference>
<dbReference type="InterPro" id="IPR003615">
    <property type="entry name" value="HNH_nuc"/>
</dbReference>
<feature type="domain" description="HNH nuclease" evidence="1">
    <location>
        <begin position="207"/>
        <end position="255"/>
    </location>
</feature>
<dbReference type="Pfam" id="PF13391">
    <property type="entry name" value="HNH_2"/>
    <property type="match status" value="1"/>
</dbReference>
<proteinExistence type="predicted"/>
<gene>
    <name evidence="2" type="ORF">HNQ81_003178</name>
</gene>
<keyword evidence="3" id="KW-1185">Reference proteome</keyword>
<sequence>MKFWVGVTDNQWFKFLSELQPEEVNFWQPSATPPFSNAPIGLPFLFKLRRPHNHIAGGGYFVTYSKLPLSLAWEIFGPKNGCSSLAELRNLISPLTANNRNDGEIGCTVLANPFFLTKDEWLAEPPGWAPSIVRGKMYETTEPAGNKIWNDIQLRISTPLDFIESDVIGAEITTELKVKYGAPVTVRPRIGQSSFRLLVTEAYQRRCAITGEKTLVTLEAAHIVPYSGTGEHDVRNGLLLRADFHRLFDVGLVSVTSDLEIRISPRIREEWFNGKIYYRLDHKPLSVVPATPSMRPDPDLLDWHFKNRFQA</sequence>
<dbReference type="EMBL" id="JACHEO010000025">
    <property type="protein sequence ID" value="MBB5349424.1"/>
    <property type="molecule type" value="Genomic_DNA"/>
</dbReference>
<keyword evidence="2" id="KW-0378">Hydrolase</keyword>
<organism evidence="2 3">
    <name type="scientific">Desulfoprunum benzoelyticum</name>
    <dbReference type="NCBI Taxonomy" id="1506996"/>
    <lineage>
        <taxon>Bacteria</taxon>
        <taxon>Pseudomonadati</taxon>
        <taxon>Thermodesulfobacteriota</taxon>
        <taxon>Desulfobulbia</taxon>
        <taxon>Desulfobulbales</taxon>
        <taxon>Desulfobulbaceae</taxon>
        <taxon>Desulfoprunum</taxon>
    </lineage>
</organism>
<dbReference type="RefSeq" id="WP_183352220.1">
    <property type="nucleotide sequence ID" value="NZ_JACHEO010000025.1"/>
</dbReference>
<comment type="caution">
    <text evidence="2">The sequence shown here is derived from an EMBL/GenBank/DDBJ whole genome shotgun (WGS) entry which is preliminary data.</text>
</comment>
<keyword evidence="2" id="KW-0255">Endonuclease</keyword>
<dbReference type="AlphaFoldDB" id="A0A840V175"/>